<dbReference type="Pfam" id="PF13434">
    <property type="entry name" value="Lys_Orn_oxgnase"/>
    <property type="match status" value="1"/>
</dbReference>
<dbReference type="InterPro" id="IPR025700">
    <property type="entry name" value="Lys/Orn_oxygenase"/>
</dbReference>
<dbReference type="RefSeq" id="WP_350938134.1">
    <property type="nucleotide sequence ID" value="NZ_JAYWLC010000013.1"/>
</dbReference>
<organism evidence="8 9">
    <name type="scientific">Thioclava kandeliae</name>
    <dbReference type="NCBI Taxonomy" id="3070818"/>
    <lineage>
        <taxon>Bacteria</taxon>
        <taxon>Pseudomonadati</taxon>
        <taxon>Pseudomonadota</taxon>
        <taxon>Alphaproteobacteria</taxon>
        <taxon>Rhodobacterales</taxon>
        <taxon>Paracoccaceae</taxon>
        <taxon>Thioclava</taxon>
    </lineage>
</organism>
<keyword evidence="7" id="KW-0560">Oxidoreductase</keyword>
<keyword evidence="5" id="KW-0274">FAD</keyword>
<dbReference type="Gene3D" id="3.50.50.60">
    <property type="entry name" value="FAD/NAD(P)-binding domain"/>
    <property type="match status" value="1"/>
</dbReference>
<name>A0ABV1SJB4_9RHOB</name>
<evidence type="ECO:0000256" key="4">
    <source>
        <dbReference type="ARBA" id="ARBA00022630"/>
    </source>
</evidence>
<dbReference type="PANTHER" id="PTHR42802">
    <property type="entry name" value="MONOOXYGENASE"/>
    <property type="match status" value="1"/>
</dbReference>
<dbReference type="SUPFAM" id="SSF51905">
    <property type="entry name" value="FAD/NAD(P)-binding domain"/>
    <property type="match status" value="2"/>
</dbReference>
<dbReference type="Proteomes" id="UP001438953">
    <property type="component" value="Unassembled WGS sequence"/>
</dbReference>
<dbReference type="PRINTS" id="PR00368">
    <property type="entry name" value="FADPNR"/>
</dbReference>
<proteinExistence type="inferred from homology"/>
<accession>A0ABV1SJB4</accession>
<dbReference type="GO" id="GO:0004497">
    <property type="term" value="F:monooxygenase activity"/>
    <property type="evidence" value="ECO:0007669"/>
    <property type="project" value="UniProtKB-KW"/>
</dbReference>
<evidence type="ECO:0000256" key="1">
    <source>
        <dbReference type="ARBA" id="ARBA00001974"/>
    </source>
</evidence>
<dbReference type="InterPro" id="IPR036188">
    <property type="entry name" value="FAD/NAD-bd_sf"/>
</dbReference>
<evidence type="ECO:0000256" key="3">
    <source>
        <dbReference type="ARBA" id="ARBA00007588"/>
    </source>
</evidence>
<reference evidence="8 9" key="1">
    <citation type="submission" date="2024-06" db="EMBL/GenBank/DDBJ databases">
        <title>Thioclava kandeliae sp. nov. from a rhizosphere soil sample of Kandelia candel in a mangrove.</title>
        <authorList>
            <person name="Mu T."/>
        </authorList>
    </citation>
    <scope>NUCLEOTIDE SEQUENCE [LARGE SCALE GENOMIC DNA]</scope>
    <source>
        <strain evidence="8 9">CPCC 100088</strain>
    </source>
</reference>
<protein>
    <submittedName>
        <fullName evidence="8">SidA/IucD/PvdA family monooxygenase</fullName>
    </submittedName>
</protein>
<evidence type="ECO:0000256" key="6">
    <source>
        <dbReference type="ARBA" id="ARBA00022857"/>
    </source>
</evidence>
<gene>
    <name evidence="8" type="ORF">VSX56_14530</name>
</gene>
<evidence type="ECO:0000256" key="5">
    <source>
        <dbReference type="ARBA" id="ARBA00022827"/>
    </source>
</evidence>
<comment type="pathway">
    <text evidence="2">Siderophore biosynthesis.</text>
</comment>
<keyword evidence="9" id="KW-1185">Reference proteome</keyword>
<dbReference type="EMBL" id="JAYWLC010000013">
    <property type="protein sequence ID" value="MER5172992.1"/>
    <property type="molecule type" value="Genomic_DNA"/>
</dbReference>
<evidence type="ECO:0000313" key="8">
    <source>
        <dbReference type="EMBL" id="MER5172992.1"/>
    </source>
</evidence>
<keyword evidence="8" id="KW-0503">Monooxygenase</keyword>
<comment type="similarity">
    <text evidence="3">Belongs to the lysine N(6)-hydroxylase/L-ornithine N(5)-oxygenase family.</text>
</comment>
<evidence type="ECO:0000256" key="7">
    <source>
        <dbReference type="ARBA" id="ARBA00023002"/>
    </source>
</evidence>
<evidence type="ECO:0000256" key="2">
    <source>
        <dbReference type="ARBA" id="ARBA00004924"/>
    </source>
</evidence>
<sequence>MTSHDSEFDLIGMGFGPSNLALAVALHERGAGLRTRFLEARPQFAWHPEMMIEGADMQVSFLKDLVSQRNPQSAFSFVAYLHAKGRLGRFINRKTFFPSRVEFNDYLAWVAGQLPVCTYDRKVVGLAPVKRHGRIDAVSVIAEDRQGRQWAETARNLILAPGGQPRWPGALEALRDDPRVIHSRDYLSRALPRLKPGMRVAVIGGGQSGAEIFDDLASRPEAPRIDLVLRATALRPSDDTPFVNEIFDPAGTDRFHARSETERHETLRALAATNYSVADADLIERLYDRLYEQSVTGEDRLGVHPEQRLTGAHTRQNGVVLAFAGPQGPKEIAADLVILATGFERRIDGRLLGDLAPHWTGDLPDRSYRLPMENGFAPGIFVQGFSESTHGLSDTLLSVLALRADELAQSLIGLAQARRHSLAAE</sequence>
<keyword evidence="6" id="KW-0521">NADP</keyword>
<evidence type="ECO:0000313" key="9">
    <source>
        <dbReference type="Proteomes" id="UP001438953"/>
    </source>
</evidence>
<dbReference type="PANTHER" id="PTHR42802:SF1">
    <property type="entry name" value="L-ORNITHINE N(5)-MONOOXYGENASE"/>
    <property type="match status" value="1"/>
</dbReference>
<keyword evidence="4" id="KW-0285">Flavoprotein</keyword>
<comment type="caution">
    <text evidence="8">The sequence shown here is derived from an EMBL/GenBank/DDBJ whole genome shotgun (WGS) entry which is preliminary data.</text>
</comment>
<comment type="cofactor">
    <cofactor evidence="1">
        <name>FAD</name>
        <dbReference type="ChEBI" id="CHEBI:57692"/>
    </cofactor>
</comment>